<dbReference type="Proteomes" id="UP001164746">
    <property type="component" value="Chromosome 10"/>
</dbReference>
<evidence type="ECO:0000256" key="8">
    <source>
        <dbReference type="PROSITE-ProRule" id="PRU00124"/>
    </source>
</evidence>
<evidence type="ECO:0000256" key="3">
    <source>
        <dbReference type="ARBA" id="ARBA00022692"/>
    </source>
</evidence>
<feature type="compositionally biased region" description="Low complexity" evidence="9">
    <location>
        <begin position="180"/>
        <end position="195"/>
    </location>
</feature>
<evidence type="ECO:0000256" key="5">
    <source>
        <dbReference type="ARBA" id="ARBA00022989"/>
    </source>
</evidence>
<dbReference type="SMART" id="SM00192">
    <property type="entry name" value="LDLa"/>
    <property type="match status" value="3"/>
</dbReference>
<organism evidence="11 12">
    <name type="scientific">Mya arenaria</name>
    <name type="common">Soft-shell clam</name>
    <dbReference type="NCBI Taxonomy" id="6604"/>
    <lineage>
        <taxon>Eukaryota</taxon>
        <taxon>Metazoa</taxon>
        <taxon>Spiralia</taxon>
        <taxon>Lophotrochozoa</taxon>
        <taxon>Mollusca</taxon>
        <taxon>Bivalvia</taxon>
        <taxon>Autobranchia</taxon>
        <taxon>Heteroconchia</taxon>
        <taxon>Euheterodonta</taxon>
        <taxon>Imparidentia</taxon>
        <taxon>Neoheterodontei</taxon>
        <taxon>Myida</taxon>
        <taxon>Myoidea</taxon>
        <taxon>Myidae</taxon>
        <taxon>Mya</taxon>
    </lineage>
</organism>
<comment type="caution">
    <text evidence="8">Lacks conserved residue(s) required for the propagation of feature annotation.</text>
</comment>
<evidence type="ECO:0000256" key="6">
    <source>
        <dbReference type="ARBA" id="ARBA00023136"/>
    </source>
</evidence>
<keyword evidence="3 10" id="KW-0812">Transmembrane</keyword>
<dbReference type="Gene3D" id="4.10.400.10">
    <property type="entry name" value="Low-density Lipoprotein Receptor"/>
    <property type="match status" value="3"/>
</dbReference>
<proteinExistence type="predicted"/>
<evidence type="ECO:0000256" key="2">
    <source>
        <dbReference type="ARBA" id="ARBA00004308"/>
    </source>
</evidence>
<dbReference type="InterPro" id="IPR002172">
    <property type="entry name" value="LDrepeatLR_classA_rpt"/>
</dbReference>
<evidence type="ECO:0000256" key="10">
    <source>
        <dbReference type="SAM" id="Phobius"/>
    </source>
</evidence>
<dbReference type="PANTHER" id="PTHR24270:SF62">
    <property type="entry name" value="LOW-DENSITY LIPOPROTEIN RECEPTOR-RELATED PROTEIN 2"/>
    <property type="match status" value="1"/>
</dbReference>
<keyword evidence="7 8" id="KW-1015">Disulfide bond</keyword>
<dbReference type="PROSITE" id="PS50068">
    <property type="entry name" value="LDLRA_2"/>
    <property type="match status" value="3"/>
</dbReference>
<evidence type="ECO:0000313" key="11">
    <source>
        <dbReference type="EMBL" id="WAR17086.1"/>
    </source>
</evidence>
<keyword evidence="6 10" id="KW-0472">Membrane</keyword>
<reference evidence="11" key="1">
    <citation type="submission" date="2022-11" db="EMBL/GenBank/DDBJ databases">
        <title>Centuries of genome instability and evolution in soft-shell clam transmissible cancer (bioRxiv).</title>
        <authorList>
            <person name="Hart S.F.M."/>
            <person name="Yonemitsu M.A."/>
            <person name="Giersch R.M."/>
            <person name="Beal B.F."/>
            <person name="Arriagada G."/>
            <person name="Davis B.W."/>
            <person name="Ostrander E.A."/>
            <person name="Goff S.P."/>
            <person name="Metzger M.J."/>
        </authorList>
    </citation>
    <scope>NUCLEOTIDE SEQUENCE</scope>
    <source>
        <strain evidence="11">MELC-2E11</strain>
        <tissue evidence="11">Siphon/mantle</tissue>
    </source>
</reference>
<dbReference type="EMBL" id="CP111021">
    <property type="protein sequence ID" value="WAR17086.1"/>
    <property type="molecule type" value="Genomic_DNA"/>
</dbReference>
<evidence type="ECO:0000256" key="4">
    <source>
        <dbReference type="ARBA" id="ARBA00022737"/>
    </source>
</evidence>
<keyword evidence="12" id="KW-1185">Reference proteome</keyword>
<feature type="transmembrane region" description="Helical" evidence="10">
    <location>
        <begin position="75"/>
        <end position="99"/>
    </location>
</feature>
<name>A0ABY7F7U1_MYAAR</name>
<dbReference type="Pfam" id="PF00057">
    <property type="entry name" value="Ldl_recept_a"/>
    <property type="match status" value="2"/>
</dbReference>
<evidence type="ECO:0000256" key="1">
    <source>
        <dbReference type="ARBA" id="ARBA00004167"/>
    </source>
</evidence>
<evidence type="ECO:0000313" key="12">
    <source>
        <dbReference type="Proteomes" id="UP001164746"/>
    </source>
</evidence>
<evidence type="ECO:0000256" key="7">
    <source>
        <dbReference type="ARBA" id="ARBA00023157"/>
    </source>
</evidence>
<gene>
    <name evidence="11" type="ORF">MAR_031680</name>
</gene>
<dbReference type="InterPro" id="IPR036055">
    <property type="entry name" value="LDL_receptor-like_sf"/>
</dbReference>
<feature type="disulfide bond" evidence="8">
    <location>
        <begin position="300"/>
        <end position="315"/>
    </location>
</feature>
<dbReference type="PANTHER" id="PTHR24270">
    <property type="entry name" value="LOW-DENSITY LIPOPROTEIN RECEPTOR-RELATED"/>
    <property type="match status" value="1"/>
</dbReference>
<keyword evidence="4" id="KW-0677">Repeat</keyword>
<sequence length="401" mass="44163">MSVIGRDVFQDVGNGQLKNCWTICELPNMDDKACRFYCKDYVHSTTASTRILTAFSTTSAEAENESIPPSVKLEFIILIIMASVILFGIISIMFCLANVKRKRKSTKNSTDEETGQKRPCNVYVHNETPQFVPGHPGQVAIDAGNPAWDPSATEPLLPGSNRETNDRLDVQDSLIPDTPSGDVNNDNVSTNSDRSGLAQYGSGLNDEAFVAAEQFQQDGLSADEYRRKENEVIRGEKSRNSRHHCATNTYVHFTPSALNEEQSPAKTQVQVLDVPEVKPYLLECQGQSGHRVYVSTDQVCDGQTDCADGSDETDCPEAPEPCVGYKCSDGQCLKARAICNGHEDCQDGSDERTCTVKLCTIHVEFECASGEFQCQSEKRCIPRRALCDGKNNCIGKEDETM</sequence>
<feature type="region of interest" description="Disordered" evidence="9">
    <location>
        <begin position="137"/>
        <end position="200"/>
    </location>
</feature>
<dbReference type="PROSITE" id="PS01209">
    <property type="entry name" value="LDLRA_1"/>
    <property type="match status" value="1"/>
</dbReference>
<feature type="disulfide bond" evidence="8">
    <location>
        <begin position="339"/>
        <end position="354"/>
    </location>
</feature>
<dbReference type="InterPro" id="IPR050685">
    <property type="entry name" value="LDLR"/>
</dbReference>
<keyword evidence="5 10" id="KW-1133">Transmembrane helix</keyword>
<protein>
    <submittedName>
        <fullName evidence="11">LRP1B-like protein</fullName>
    </submittedName>
</protein>
<feature type="non-terminal residue" evidence="11">
    <location>
        <position position="401"/>
    </location>
</feature>
<comment type="subcellular location">
    <subcellularLocation>
        <location evidence="2">Endomembrane system</location>
    </subcellularLocation>
    <subcellularLocation>
        <location evidence="1">Membrane</location>
        <topology evidence="1">Single-pass membrane protein</topology>
    </subcellularLocation>
</comment>
<dbReference type="PRINTS" id="PR00261">
    <property type="entry name" value="LDLRECEPTOR"/>
</dbReference>
<dbReference type="InterPro" id="IPR023415">
    <property type="entry name" value="LDLR_class-A_CS"/>
</dbReference>
<dbReference type="SUPFAM" id="SSF57424">
    <property type="entry name" value="LDL receptor-like module"/>
    <property type="match status" value="3"/>
</dbReference>
<evidence type="ECO:0000256" key="9">
    <source>
        <dbReference type="SAM" id="MobiDB-lite"/>
    </source>
</evidence>
<accession>A0ABY7F7U1</accession>
<feature type="disulfide bond" evidence="8">
    <location>
        <begin position="327"/>
        <end position="345"/>
    </location>
</feature>
<dbReference type="CDD" id="cd00112">
    <property type="entry name" value="LDLa"/>
    <property type="match status" value="3"/>
</dbReference>